<name>A0A158PQZ3_BRUPA</name>
<evidence type="ECO:0000256" key="13">
    <source>
        <dbReference type="PROSITE-ProRule" id="PRU10141"/>
    </source>
</evidence>
<dbReference type="AlphaFoldDB" id="A0A158PQZ3"/>
<dbReference type="InterPro" id="IPR000719">
    <property type="entry name" value="Prot_kinase_dom"/>
</dbReference>
<reference evidence="18" key="1">
    <citation type="submission" date="2016-04" db="UniProtKB">
        <authorList>
            <consortium name="WormBaseParasite"/>
        </authorList>
    </citation>
    <scope>IDENTIFICATION</scope>
</reference>
<dbReference type="InterPro" id="IPR050108">
    <property type="entry name" value="CDK"/>
</dbReference>
<evidence type="ECO:0000256" key="12">
    <source>
        <dbReference type="ARBA" id="ARBA00048367"/>
    </source>
</evidence>
<proteinExistence type="inferred from homology"/>
<comment type="catalytic activity">
    <reaction evidence="12">
        <text>L-seryl-[protein] + ATP = O-phospho-L-seryl-[protein] + ADP + H(+)</text>
        <dbReference type="Rhea" id="RHEA:17989"/>
        <dbReference type="Rhea" id="RHEA-COMP:9863"/>
        <dbReference type="Rhea" id="RHEA-COMP:11604"/>
        <dbReference type="ChEBI" id="CHEBI:15378"/>
        <dbReference type="ChEBI" id="CHEBI:29999"/>
        <dbReference type="ChEBI" id="CHEBI:30616"/>
        <dbReference type="ChEBI" id="CHEBI:83421"/>
        <dbReference type="ChEBI" id="CHEBI:456216"/>
        <dbReference type="EC" id="2.7.11.22"/>
    </reaction>
</comment>
<evidence type="ECO:0000256" key="1">
    <source>
        <dbReference type="ARBA" id="ARBA00006485"/>
    </source>
</evidence>
<dbReference type="GO" id="GO:0005524">
    <property type="term" value="F:ATP binding"/>
    <property type="evidence" value="ECO:0007669"/>
    <property type="project" value="UniProtKB-UniRule"/>
</dbReference>
<feature type="domain" description="Protein kinase" evidence="15">
    <location>
        <begin position="17"/>
        <end position="308"/>
    </location>
</feature>
<sequence>MMSTSRLYTSEGYDDSYNIISIIGRGAFGVVLKATHFQSHEEVAIKRIPLKRNSRNEIALIREVFALRNAYHKNVVRLFDVILNTDTVSLIMEYVGSSLKLAIEDFNRPLNDEIPRYYMYQLFVGLDYLHSLNIMHRDLKPDNVLITSTGLLKITDFGQCCIYVSDDLNRNYDCQVASRWYRAPELLFGSTAYNPKVDEWACGCIFTEFYNGTPLFAGRNDIEQIGKLMSVLGSPCEKDWEGWNIMPDYGKIIFKDNKPMDNWKSVGNFLFILMPLASETCLSLLQKLIVYSTEERYSAEVALQHEFFIVDIPKQAPYIPPPMNLKIPQHMDPIEFDLDAGFAQY</sequence>
<dbReference type="PANTHER" id="PTHR24056">
    <property type="entry name" value="CELL DIVISION PROTEIN KINASE"/>
    <property type="match status" value="1"/>
</dbReference>
<dbReference type="GO" id="GO:0004693">
    <property type="term" value="F:cyclin-dependent protein serine/threonine kinase activity"/>
    <property type="evidence" value="ECO:0007669"/>
    <property type="project" value="UniProtKB-EC"/>
</dbReference>
<evidence type="ECO:0000256" key="14">
    <source>
        <dbReference type="RuleBase" id="RU000304"/>
    </source>
</evidence>
<comment type="similarity">
    <text evidence="1">Belongs to the protein kinase superfamily. CMGC Ser/Thr protein kinase family. CDC2/CDKX subfamily.</text>
</comment>
<evidence type="ECO:0000313" key="18">
    <source>
        <dbReference type="WBParaSite" id="BPAG_0000887001-mRNA-1"/>
    </source>
</evidence>
<keyword evidence="6" id="KW-0418">Kinase</keyword>
<dbReference type="InterPro" id="IPR008271">
    <property type="entry name" value="Ser/Thr_kinase_AS"/>
</dbReference>
<dbReference type="Gene3D" id="3.30.200.20">
    <property type="entry name" value="Phosphorylase Kinase, domain 1"/>
    <property type="match status" value="1"/>
</dbReference>
<dbReference type="STRING" id="6280.A0A158PQZ3"/>
<gene>
    <name evidence="16" type="ORF">BPAG_LOCUS8832</name>
</gene>
<dbReference type="PROSITE" id="PS00108">
    <property type="entry name" value="PROTEIN_KINASE_ST"/>
    <property type="match status" value="1"/>
</dbReference>
<keyword evidence="3 14" id="KW-0723">Serine/threonine-protein kinase</keyword>
<dbReference type="SUPFAM" id="SSF56112">
    <property type="entry name" value="Protein kinase-like (PK-like)"/>
    <property type="match status" value="1"/>
</dbReference>
<evidence type="ECO:0000256" key="9">
    <source>
        <dbReference type="ARBA" id="ARBA00035720"/>
    </source>
</evidence>
<keyword evidence="17" id="KW-1185">Reference proteome</keyword>
<evidence type="ECO:0000256" key="3">
    <source>
        <dbReference type="ARBA" id="ARBA00022527"/>
    </source>
</evidence>
<keyword evidence="7 13" id="KW-0067">ATP-binding</keyword>
<dbReference type="SMART" id="SM00220">
    <property type="entry name" value="S_TKc"/>
    <property type="match status" value="1"/>
</dbReference>
<organism evidence="18">
    <name type="scientific">Brugia pahangi</name>
    <name type="common">Filarial nematode worm</name>
    <dbReference type="NCBI Taxonomy" id="6280"/>
    <lineage>
        <taxon>Eukaryota</taxon>
        <taxon>Metazoa</taxon>
        <taxon>Ecdysozoa</taxon>
        <taxon>Nematoda</taxon>
        <taxon>Chromadorea</taxon>
        <taxon>Rhabditida</taxon>
        <taxon>Spirurina</taxon>
        <taxon>Spiruromorpha</taxon>
        <taxon>Filarioidea</taxon>
        <taxon>Onchocercidae</taxon>
        <taxon>Brugia</taxon>
    </lineage>
</organism>
<dbReference type="EMBL" id="UZAD01013142">
    <property type="protein sequence ID" value="VDN90018.1"/>
    <property type="molecule type" value="Genomic_DNA"/>
</dbReference>
<evidence type="ECO:0000313" key="16">
    <source>
        <dbReference type="EMBL" id="VDN90018.1"/>
    </source>
</evidence>
<evidence type="ECO:0000256" key="7">
    <source>
        <dbReference type="ARBA" id="ARBA00022840"/>
    </source>
</evidence>
<dbReference type="Pfam" id="PF00069">
    <property type="entry name" value="Pkinase"/>
    <property type="match status" value="1"/>
</dbReference>
<evidence type="ECO:0000256" key="8">
    <source>
        <dbReference type="ARBA" id="ARBA00035711"/>
    </source>
</evidence>
<evidence type="ECO:0000256" key="6">
    <source>
        <dbReference type="ARBA" id="ARBA00022777"/>
    </source>
</evidence>
<evidence type="ECO:0000256" key="4">
    <source>
        <dbReference type="ARBA" id="ARBA00022679"/>
    </source>
</evidence>
<reference evidence="16 17" key="2">
    <citation type="submission" date="2018-11" db="EMBL/GenBank/DDBJ databases">
        <authorList>
            <consortium name="Pathogen Informatics"/>
        </authorList>
    </citation>
    <scope>NUCLEOTIDE SEQUENCE [LARGE SCALE GENOMIC DNA]</scope>
</reference>
<comment type="catalytic activity">
    <reaction evidence="11">
        <text>L-threonyl-[protein] + ATP = O-phospho-L-threonyl-[protein] + ADP + H(+)</text>
        <dbReference type="Rhea" id="RHEA:46608"/>
        <dbReference type="Rhea" id="RHEA-COMP:11060"/>
        <dbReference type="Rhea" id="RHEA-COMP:11605"/>
        <dbReference type="ChEBI" id="CHEBI:15378"/>
        <dbReference type="ChEBI" id="CHEBI:30013"/>
        <dbReference type="ChEBI" id="CHEBI:30616"/>
        <dbReference type="ChEBI" id="CHEBI:61977"/>
        <dbReference type="ChEBI" id="CHEBI:456216"/>
        <dbReference type="EC" id="2.7.11.22"/>
    </reaction>
</comment>
<dbReference type="FunFam" id="1.10.510.10:FF:000624">
    <property type="entry name" value="Mitogen-activated protein kinase"/>
    <property type="match status" value="1"/>
</dbReference>
<dbReference type="PROSITE" id="PS50011">
    <property type="entry name" value="PROTEIN_KINASE_DOM"/>
    <property type="match status" value="1"/>
</dbReference>
<dbReference type="PROSITE" id="PS00107">
    <property type="entry name" value="PROTEIN_KINASE_ATP"/>
    <property type="match status" value="1"/>
</dbReference>
<accession>A0A158PQZ3</accession>
<dbReference type="GO" id="GO:0005634">
    <property type="term" value="C:nucleus"/>
    <property type="evidence" value="ECO:0007669"/>
    <property type="project" value="TreeGrafter"/>
</dbReference>
<evidence type="ECO:0000259" key="15">
    <source>
        <dbReference type="PROSITE" id="PS50011"/>
    </source>
</evidence>
<protein>
    <recommendedName>
        <fullName evidence="8">Cyclin-dependent kinase 20</fullName>
        <ecNumber evidence="2">2.7.11.22</ecNumber>
    </recommendedName>
    <alternativeName>
        <fullName evidence="9">Cell cycle-related kinase</fullName>
    </alternativeName>
    <alternativeName>
        <fullName evidence="10">Cell division protein kinase 20</fullName>
    </alternativeName>
</protein>
<dbReference type="InterPro" id="IPR017441">
    <property type="entry name" value="Protein_kinase_ATP_BS"/>
</dbReference>
<evidence type="ECO:0000256" key="11">
    <source>
        <dbReference type="ARBA" id="ARBA00047811"/>
    </source>
</evidence>
<keyword evidence="5 13" id="KW-0547">Nucleotide-binding</keyword>
<dbReference type="WBParaSite" id="BPAG_0000887001-mRNA-1">
    <property type="protein sequence ID" value="BPAG_0000887001-mRNA-1"/>
    <property type="gene ID" value="BPAG_0000887001"/>
</dbReference>
<dbReference type="EC" id="2.7.11.22" evidence="2"/>
<evidence type="ECO:0000256" key="10">
    <source>
        <dbReference type="ARBA" id="ARBA00035723"/>
    </source>
</evidence>
<dbReference type="Proteomes" id="UP000278627">
    <property type="component" value="Unassembled WGS sequence"/>
</dbReference>
<dbReference type="PANTHER" id="PTHR24056:SF171">
    <property type="entry name" value="CYCLIN-DEPENDENT KINASE 20"/>
    <property type="match status" value="1"/>
</dbReference>
<evidence type="ECO:0000256" key="5">
    <source>
        <dbReference type="ARBA" id="ARBA00022741"/>
    </source>
</evidence>
<dbReference type="InterPro" id="IPR011009">
    <property type="entry name" value="Kinase-like_dom_sf"/>
</dbReference>
<dbReference type="Gene3D" id="1.10.510.10">
    <property type="entry name" value="Transferase(Phosphotransferase) domain 1"/>
    <property type="match status" value="1"/>
</dbReference>
<feature type="binding site" evidence="13">
    <location>
        <position position="51"/>
    </location>
    <ligand>
        <name>ATP</name>
        <dbReference type="ChEBI" id="CHEBI:30616"/>
    </ligand>
</feature>
<evidence type="ECO:0000256" key="2">
    <source>
        <dbReference type="ARBA" id="ARBA00012425"/>
    </source>
</evidence>
<evidence type="ECO:0000313" key="17">
    <source>
        <dbReference type="Proteomes" id="UP000278627"/>
    </source>
</evidence>
<keyword evidence="4" id="KW-0808">Transferase</keyword>